<dbReference type="OrthoDB" id="2455932at2"/>
<reference evidence="2" key="1">
    <citation type="submission" date="2016-07" db="EMBL/GenBank/DDBJ databases">
        <authorList>
            <person name="See-Too W.S."/>
        </authorList>
    </citation>
    <scope>NUCLEOTIDE SEQUENCE [LARGE SCALE GENOMIC DNA]</scope>
    <source>
        <strain evidence="2">DSM 24743</strain>
    </source>
</reference>
<accession>A0A1C7DPZ0</accession>
<evidence type="ECO:0000313" key="1">
    <source>
        <dbReference type="EMBL" id="ANU13331.1"/>
    </source>
</evidence>
<organism evidence="1 2">
    <name type="scientific">Planococcus halocryophilus</name>
    <dbReference type="NCBI Taxonomy" id="1215089"/>
    <lineage>
        <taxon>Bacteria</taxon>
        <taxon>Bacillati</taxon>
        <taxon>Bacillota</taxon>
        <taxon>Bacilli</taxon>
        <taxon>Bacillales</taxon>
        <taxon>Caryophanaceae</taxon>
        <taxon>Planococcus</taxon>
    </lineage>
</organism>
<dbReference type="STRING" id="1215089.BBI08_05540"/>
<proteinExistence type="predicted"/>
<dbReference type="AlphaFoldDB" id="A0A1C7DPZ0"/>
<gene>
    <name evidence="1" type="ORF">BBI08_05540</name>
</gene>
<dbReference type="EMBL" id="CP016537">
    <property type="protein sequence ID" value="ANU13331.1"/>
    <property type="molecule type" value="Genomic_DNA"/>
</dbReference>
<name>A0A1C7DPZ0_9BACL</name>
<protein>
    <submittedName>
        <fullName evidence="1">Uncharacterized protein</fullName>
    </submittedName>
</protein>
<sequence>MEHSHAKKRKSISIDLTKGKRKLDTSKMEMGICIEADQLKIDEILFDVSQTKPFFITPCAKIERQITVIIPGDYLEFFKSSLSLSIDIKEAETEKWLEGYEFAAQVY</sequence>
<keyword evidence="2" id="KW-1185">Reference proteome</keyword>
<dbReference type="KEGG" id="phc:BBI08_05540"/>
<dbReference type="Proteomes" id="UP000092687">
    <property type="component" value="Chromosome"/>
</dbReference>
<reference evidence="2" key="2">
    <citation type="submission" date="2016-10" db="EMBL/GenBank/DDBJ databases">
        <authorList>
            <person name="See-Too W.S."/>
        </authorList>
    </citation>
    <scope>NUCLEOTIDE SEQUENCE [LARGE SCALE GENOMIC DNA]</scope>
    <source>
        <strain evidence="2">DSM 24743</strain>
    </source>
</reference>
<evidence type="ECO:0000313" key="2">
    <source>
        <dbReference type="Proteomes" id="UP000092687"/>
    </source>
</evidence>